<accession>A0A1F5X0F7</accession>
<organism evidence="3 4">
    <name type="scientific">Candidatus Giovannonibacteria bacterium RIFCSPLOWO2_01_FULL_45_34</name>
    <dbReference type="NCBI Taxonomy" id="1798351"/>
    <lineage>
        <taxon>Bacteria</taxon>
        <taxon>Candidatus Giovannoniibacteriota</taxon>
    </lineage>
</organism>
<evidence type="ECO:0000256" key="1">
    <source>
        <dbReference type="SAM" id="Phobius"/>
    </source>
</evidence>
<dbReference type="Pfam" id="PF26449">
    <property type="entry name" value="DUF8128"/>
    <property type="match status" value="1"/>
</dbReference>
<dbReference type="AlphaFoldDB" id="A0A1F5X0F7"/>
<dbReference type="Proteomes" id="UP000178114">
    <property type="component" value="Unassembled WGS sequence"/>
</dbReference>
<protein>
    <recommendedName>
        <fullName evidence="2">DUF8128 domain-containing protein</fullName>
    </recommendedName>
</protein>
<evidence type="ECO:0000313" key="3">
    <source>
        <dbReference type="EMBL" id="OGF81374.1"/>
    </source>
</evidence>
<proteinExistence type="predicted"/>
<comment type="caution">
    <text evidence="3">The sequence shown here is derived from an EMBL/GenBank/DDBJ whole genome shotgun (WGS) entry which is preliminary data.</text>
</comment>
<evidence type="ECO:0000259" key="2">
    <source>
        <dbReference type="Pfam" id="PF26449"/>
    </source>
</evidence>
<gene>
    <name evidence="3" type="ORF">A2930_00670</name>
</gene>
<dbReference type="STRING" id="1798351.A2930_00670"/>
<dbReference type="InterPro" id="IPR058441">
    <property type="entry name" value="DUF8128"/>
</dbReference>
<dbReference type="EMBL" id="MFID01000012">
    <property type="protein sequence ID" value="OGF81374.1"/>
    <property type="molecule type" value="Genomic_DNA"/>
</dbReference>
<sequence>MVGTLFANPIFLGGLFFLARAWSIWLPIVLGFIFWSAWTGYVRGYFMSNTKWILLEIKVPREQTKSPKAMESILAGINGTNRLGNMWERYWNGWLTAWFSLEIVGDATGVHFYVRAPEFFKRMVESQIYAQYPACEIRVAEDYTKETPPAMPTKGWTVWGSEYIHTKPDAYPIRTYEDFELVGISSKEEDTKIDPLSSLVEFFGTFKGSERMWLQMVVRAAGEGWIKEGQAVVDKLGGKKTEGHKPLLGQIVGVVDDIIGGVAGSAPPEKSQKPEKFSAGFFGLSPGVIETLKALERNMQKIGFEVGIRWVYLAKNEDYNALAIPAINGIFKQFASPNLNGFKLNGKVTTSIDYVFKKTRLAYRQKRLYNAYRWRSFFHPPYRGKTIVLSSEELATIYHFPGMVVAAPKMERIEAKRGAAPPNLPI</sequence>
<keyword evidence="1" id="KW-0472">Membrane</keyword>
<keyword evidence="1" id="KW-1133">Transmembrane helix</keyword>
<feature type="domain" description="DUF8128" evidence="2">
    <location>
        <begin position="51"/>
        <end position="408"/>
    </location>
</feature>
<reference evidence="3 4" key="1">
    <citation type="journal article" date="2016" name="Nat. Commun.">
        <title>Thousands of microbial genomes shed light on interconnected biogeochemical processes in an aquifer system.</title>
        <authorList>
            <person name="Anantharaman K."/>
            <person name="Brown C.T."/>
            <person name="Hug L.A."/>
            <person name="Sharon I."/>
            <person name="Castelle C.J."/>
            <person name="Probst A.J."/>
            <person name="Thomas B.C."/>
            <person name="Singh A."/>
            <person name="Wilkins M.J."/>
            <person name="Karaoz U."/>
            <person name="Brodie E.L."/>
            <person name="Williams K.H."/>
            <person name="Hubbard S.S."/>
            <person name="Banfield J.F."/>
        </authorList>
    </citation>
    <scope>NUCLEOTIDE SEQUENCE [LARGE SCALE GENOMIC DNA]</scope>
</reference>
<name>A0A1F5X0F7_9BACT</name>
<keyword evidence="1" id="KW-0812">Transmembrane</keyword>
<feature type="transmembrane region" description="Helical" evidence="1">
    <location>
        <begin position="22"/>
        <end position="42"/>
    </location>
</feature>
<evidence type="ECO:0000313" key="4">
    <source>
        <dbReference type="Proteomes" id="UP000178114"/>
    </source>
</evidence>